<dbReference type="RefSeq" id="WP_238284650.1">
    <property type="nucleotide sequence ID" value="NZ_BPQS01000001.1"/>
</dbReference>
<accession>A0ABT8AN88</accession>
<evidence type="ECO:0000256" key="1">
    <source>
        <dbReference type="SAM" id="MobiDB-lite"/>
    </source>
</evidence>
<keyword evidence="4" id="KW-0012">Acyltransferase</keyword>
<keyword evidence="5" id="KW-1185">Reference proteome</keyword>
<keyword evidence="4" id="KW-0808">Transferase</keyword>
<dbReference type="PANTHER" id="PTHR23028">
    <property type="entry name" value="ACETYLTRANSFERASE"/>
    <property type="match status" value="1"/>
</dbReference>
<feature type="transmembrane region" description="Helical" evidence="2">
    <location>
        <begin position="180"/>
        <end position="213"/>
    </location>
</feature>
<dbReference type="EMBL" id="JAUFPT010000032">
    <property type="protein sequence ID" value="MDN3571278.1"/>
    <property type="molecule type" value="Genomic_DNA"/>
</dbReference>
<feature type="transmembrane region" description="Helical" evidence="2">
    <location>
        <begin position="319"/>
        <end position="341"/>
    </location>
</feature>
<dbReference type="EC" id="2.3.-.-" evidence="4"/>
<feature type="transmembrane region" description="Helical" evidence="2">
    <location>
        <begin position="33"/>
        <end position="52"/>
    </location>
</feature>
<dbReference type="InterPro" id="IPR050879">
    <property type="entry name" value="Acyltransferase_3"/>
</dbReference>
<feature type="transmembrane region" description="Helical" evidence="2">
    <location>
        <begin position="72"/>
        <end position="91"/>
    </location>
</feature>
<dbReference type="Pfam" id="PF01757">
    <property type="entry name" value="Acyl_transf_3"/>
    <property type="match status" value="1"/>
</dbReference>
<dbReference type="InterPro" id="IPR002656">
    <property type="entry name" value="Acyl_transf_3_dom"/>
</dbReference>
<keyword evidence="2" id="KW-0812">Transmembrane</keyword>
<feature type="transmembrane region" description="Helical" evidence="2">
    <location>
        <begin position="220"/>
        <end position="236"/>
    </location>
</feature>
<evidence type="ECO:0000256" key="2">
    <source>
        <dbReference type="SAM" id="Phobius"/>
    </source>
</evidence>
<comment type="caution">
    <text evidence="4">The sequence shown here is derived from an EMBL/GenBank/DDBJ whole genome shotgun (WGS) entry which is preliminary data.</text>
</comment>
<protein>
    <submittedName>
        <fullName evidence="4">Acyltransferase</fullName>
        <ecNumber evidence="4">2.3.-.-</ecNumber>
    </submittedName>
</protein>
<evidence type="ECO:0000313" key="4">
    <source>
        <dbReference type="EMBL" id="MDN3571278.1"/>
    </source>
</evidence>
<dbReference type="GO" id="GO:0016746">
    <property type="term" value="F:acyltransferase activity"/>
    <property type="evidence" value="ECO:0007669"/>
    <property type="project" value="UniProtKB-KW"/>
</dbReference>
<feature type="domain" description="Acyltransferase 3" evidence="3">
    <location>
        <begin position="30"/>
        <end position="332"/>
    </location>
</feature>
<gene>
    <name evidence="4" type="ORF">QWZ18_11670</name>
</gene>
<evidence type="ECO:0000259" key="3">
    <source>
        <dbReference type="Pfam" id="PF01757"/>
    </source>
</evidence>
<reference evidence="5" key="1">
    <citation type="journal article" date="2019" name="Int. J. Syst. Evol. Microbiol.">
        <title>The Global Catalogue of Microorganisms (GCM) 10K type strain sequencing project: providing services to taxonomists for standard genome sequencing and annotation.</title>
        <authorList>
            <consortium name="The Broad Institute Genomics Platform"/>
            <consortium name="The Broad Institute Genome Sequencing Center for Infectious Disease"/>
            <person name="Wu L."/>
            <person name="Ma J."/>
        </authorList>
    </citation>
    <scope>NUCLEOTIDE SEQUENCE [LARGE SCALE GENOMIC DNA]</scope>
    <source>
        <strain evidence="5">CECT 7806</strain>
    </source>
</reference>
<feature type="transmembrane region" description="Helical" evidence="2">
    <location>
        <begin position="103"/>
        <end position="125"/>
    </location>
</feature>
<keyword evidence="2" id="KW-0472">Membrane</keyword>
<keyword evidence="2" id="KW-1133">Transmembrane helix</keyword>
<organism evidence="4 5">
    <name type="scientific">Methylobacterium longum</name>
    <dbReference type="NCBI Taxonomy" id="767694"/>
    <lineage>
        <taxon>Bacteria</taxon>
        <taxon>Pseudomonadati</taxon>
        <taxon>Pseudomonadota</taxon>
        <taxon>Alphaproteobacteria</taxon>
        <taxon>Hyphomicrobiales</taxon>
        <taxon>Methylobacteriaceae</taxon>
        <taxon>Methylobacterium</taxon>
    </lineage>
</organism>
<feature type="transmembrane region" description="Helical" evidence="2">
    <location>
        <begin position="248"/>
        <end position="275"/>
    </location>
</feature>
<name>A0ABT8AN88_9HYPH</name>
<evidence type="ECO:0000313" key="5">
    <source>
        <dbReference type="Proteomes" id="UP001244297"/>
    </source>
</evidence>
<proteinExistence type="predicted"/>
<sequence>MRDDESPRSVMNLASQRGDNATHRRSRQNNFDILRFLAALAVIVSHAFPIAYGSTVKQPLEEFSNDQTELGSIAVLVFFAISGYLITQSYVRNPDPIRYLKARIFRIIPGLIVVIVSSVLVGSLITTFSPADYFFHRETVLYTIINLSLTGTRFELPGVFTNNPIGPIFNGSLWSLSPEFKLYICVLFLGIIGYLNRFTVIAVWAAAVLFYLFIQESRQALLLATFMGGAIIYLWHDRIAWKQSYAMISLLVLLISLSTSLFNVLFTIIGSYATIYLAISTRTCFSWVTARGDLSYGMYIYAWPVQQMVVLYLGDAATWYSVLLTSLPVILVLAWFSWNYVELTAIRFSQRQISDPLERSSTRSR</sequence>
<feature type="region of interest" description="Disordered" evidence="1">
    <location>
        <begin position="1"/>
        <end position="24"/>
    </location>
</feature>
<dbReference type="Proteomes" id="UP001244297">
    <property type="component" value="Unassembled WGS sequence"/>
</dbReference>